<protein>
    <submittedName>
        <fullName evidence="1">Uncharacterized protein</fullName>
    </submittedName>
</protein>
<accession>A0ABT9W1S2</accession>
<proteinExistence type="predicted"/>
<organism evidence="1 2">
    <name type="scientific">Caldalkalibacillus horti</name>
    <dbReference type="NCBI Taxonomy" id="77523"/>
    <lineage>
        <taxon>Bacteria</taxon>
        <taxon>Bacillati</taxon>
        <taxon>Bacillota</taxon>
        <taxon>Bacilli</taxon>
        <taxon>Bacillales</taxon>
        <taxon>Bacillaceae</taxon>
        <taxon>Caldalkalibacillus</taxon>
    </lineage>
</organism>
<evidence type="ECO:0000313" key="1">
    <source>
        <dbReference type="EMBL" id="MDQ0167189.1"/>
    </source>
</evidence>
<dbReference type="RefSeq" id="WP_307395959.1">
    <property type="nucleotide sequence ID" value="NZ_BAAADK010000046.1"/>
</dbReference>
<dbReference type="Proteomes" id="UP001235840">
    <property type="component" value="Unassembled WGS sequence"/>
</dbReference>
<reference evidence="1 2" key="1">
    <citation type="submission" date="2023-07" db="EMBL/GenBank/DDBJ databases">
        <title>Genomic Encyclopedia of Type Strains, Phase IV (KMG-IV): sequencing the most valuable type-strain genomes for metagenomic binning, comparative biology and taxonomic classification.</title>
        <authorList>
            <person name="Goeker M."/>
        </authorList>
    </citation>
    <scope>NUCLEOTIDE SEQUENCE [LARGE SCALE GENOMIC DNA]</scope>
    <source>
        <strain evidence="1 2">DSM 12751</strain>
    </source>
</reference>
<evidence type="ECO:0000313" key="2">
    <source>
        <dbReference type="Proteomes" id="UP001235840"/>
    </source>
</evidence>
<gene>
    <name evidence="1" type="ORF">J2S11_003114</name>
</gene>
<sequence length="59" mass="6162">MKRIGKVLISASLMVTLVFSFAGIYTASANPGSGYIVESKSIIGKPVLSASKNPGYIVE</sequence>
<name>A0ABT9W1S2_9BACI</name>
<comment type="caution">
    <text evidence="1">The sequence shown here is derived from an EMBL/GenBank/DDBJ whole genome shotgun (WGS) entry which is preliminary data.</text>
</comment>
<dbReference type="EMBL" id="JAUSTY010000013">
    <property type="protein sequence ID" value="MDQ0167189.1"/>
    <property type="molecule type" value="Genomic_DNA"/>
</dbReference>
<keyword evidence="2" id="KW-1185">Reference proteome</keyword>